<evidence type="ECO:0000313" key="10">
    <source>
        <dbReference type="Proteomes" id="UP000002051"/>
    </source>
</evidence>
<evidence type="ECO:0000256" key="4">
    <source>
        <dbReference type="ARBA" id="ARBA00022989"/>
    </source>
</evidence>
<sequence>MAFSISVLIIVIFAHLFAFFYAFRAEVNRYWAEELPNDDGTICVYTTDASTFYGFVAFSFLLVNQVFLNLITRCFCCGKGLVPGRSTSCAIICYILSWIGFLAAEACLLVGSTTSAYKTKYQGYYSTLGLSCSALRKGVFAVGAVLTLFSMLTSILYYWAYCKADIADFWMRHQNEDIEMDTRNHVPERQ</sequence>
<dbReference type="Pfam" id="PF06749">
    <property type="entry name" value="DUF1218"/>
    <property type="match status" value="1"/>
</dbReference>
<evidence type="ECO:0000313" key="8">
    <source>
        <dbReference type="EMBL" id="KEH44198.1"/>
    </source>
</evidence>
<dbReference type="OrthoDB" id="2015495at2759"/>
<evidence type="ECO:0000256" key="2">
    <source>
        <dbReference type="ARBA" id="ARBA00022692"/>
    </source>
</evidence>
<name>A0A072VRX2_MEDTR</name>
<feature type="transmembrane region" description="Helical" evidence="7">
    <location>
        <begin position="138"/>
        <end position="161"/>
    </location>
</feature>
<dbReference type="InterPro" id="IPR009606">
    <property type="entry name" value="DEAL/Modifying_wall_lignin1/2"/>
</dbReference>
<protein>
    <submittedName>
        <fullName evidence="8">Fiber protein Fb34</fullName>
    </submittedName>
</protein>
<evidence type="ECO:0000256" key="6">
    <source>
        <dbReference type="ARBA" id="ARBA00029467"/>
    </source>
</evidence>
<evidence type="ECO:0000256" key="7">
    <source>
        <dbReference type="SAM" id="Phobius"/>
    </source>
</evidence>
<evidence type="ECO:0000256" key="3">
    <source>
        <dbReference type="ARBA" id="ARBA00022729"/>
    </source>
</evidence>
<keyword evidence="2 7" id="KW-0812">Transmembrane</keyword>
<keyword evidence="10" id="KW-1185">Reference proteome</keyword>
<feature type="transmembrane region" description="Helical" evidence="7">
    <location>
        <begin position="91"/>
        <end position="111"/>
    </location>
</feature>
<evidence type="ECO:0000256" key="1">
    <source>
        <dbReference type="ARBA" id="ARBA00004127"/>
    </source>
</evidence>
<dbReference type="KEGG" id="mtr:25485485"/>
<reference evidence="8 10" key="2">
    <citation type="journal article" date="2014" name="BMC Genomics">
        <title>An improved genome release (version Mt4.0) for the model legume Medicago truncatula.</title>
        <authorList>
            <person name="Tang H."/>
            <person name="Krishnakumar V."/>
            <person name="Bidwell S."/>
            <person name="Rosen B."/>
            <person name="Chan A."/>
            <person name="Zhou S."/>
            <person name="Gentzbittel L."/>
            <person name="Childs K.L."/>
            <person name="Yandell M."/>
            <person name="Gundlach H."/>
            <person name="Mayer K.F."/>
            <person name="Schwartz D.C."/>
            <person name="Town C.D."/>
        </authorList>
    </citation>
    <scope>GENOME REANNOTATION</scope>
    <source>
        <strain evidence="8">A17</strain>
        <strain evidence="9 10">cv. Jemalong A17</strain>
    </source>
</reference>
<organism evidence="8 10">
    <name type="scientific">Medicago truncatula</name>
    <name type="common">Barrel medic</name>
    <name type="synonym">Medicago tribuloides</name>
    <dbReference type="NCBI Taxonomy" id="3880"/>
    <lineage>
        <taxon>Eukaryota</taxon>
        <taxon>Viridiplantae</taxon>
        <taxon>Streptophyta</taxon>
        <taxon>Embryophyta</taxon>
        <taxon>Tracheophyta</taxon>
        <taxon>Spermatophyta</taxon>
        <taxon>Magnoliopsida</taxon>
        <taxon>eudicotyledons</taxon>
        <taxon>Gunneridae</taxon>
        <taxon>Pentapetalae</taxon>
        <taxon>rosids</taxon>
        <taxon>fabids</taxon>
        <taxon>Fabales</taxon>
        <taxon>Fabaceae</taxon>
        <taxon>Papilionoideae</taxon>
        <taxon>50 kb inversion clade</taxon>
        <taxon>NPAAA clade</taxon>
        <taxon>Hologalegina</taxon>
        <taxon>IRL clade</taxon>
        <taxon>Trifolieae</taxon>
        <taxon>Medicago</taxon>
    </lineage>
</organism>
<dbReference type="GO" id="GO:0012505">
    <property type="term" value="C:endomembrane system"/>
    <property type="evidence" value="ECO:0007669"/>
    <property type="project" value="UniProtKB-SubCell"/>
</dbReference>
<accession>A0A072VRX2</accession>
<evidence type="ECO:0000313" key="9">
    <source>
        <dbReference type="EnsemblPlants" id="KEH44198"/>
    </source>
</evidence>
<reference evidence="8 10" key="1">
    <citation type="journal article" date="2011" name="Nature">
        <title>The Medicago genome provides insight into the evolution of rhizobial symbioses.</title>
        <authorList>
            <person name="Young N.D."/>
            <person name="Debelle F."/>
            <person name="Oldroyd G.E."/>
            <person name="Geurts R."/>
            <person name="Cannon S.B."/>
            <person name="Udvardi M.K."/>
            <person name="Benedito V.A."/>
            <person name="Mayer K.F."/>
            <person name="Gouzy J."/>
            <person name="Schoof H."/>
            <person name="Van de Peer Y."/>
            <person name="Proost S."/>
            <person name="Cook D.R."/>
            <person name="Meyers B.C."/>
            <person name="Spannagl M."/>
            <person name="Cheung F."/>
            <person name="De Mita S."/>
            <person name="Krishnakumar V."/>
            <person name="Gundlach H."/>
            <person name="Zhou S."/>
            <person name="Mudge J."/>
            <person name="Bharti A.K."/>
            <person name="Murray J.D."/>
            <person name="Naoumkina M.A."/>
            <person name="Rosen B."/>
            <person name="Silverstein K.A."/>
            <person name="Tang H."/>
            <person name="Rombauts S."/>
            <person name="Zhao P.X."/>
            <person name="Zhou P."/>
            <person name="Barbe V."/>
            <person name="Bardou P."/>
            <person name="Bechner M."/>
            <person name="Bellec A."/>
            <person name="Berger A."/>
            <person name="Berges H."/>
            <person name="Bidwell S."/>
            <person name="Bisseling T."/>
            <person name="Choisne N."/>
            <person name="Couloux A."/>
            <person name="Denny R."/>
            <person name="Deshpande S."/>
            <person name="Dai X."/>
            <person name="Doyle J.J."/>
            <person name="Dudez A.M."/>
            <person name="Farmer A.D."/>
            <person name="Fouteau S."/>
            <person name="Franken C."/>
            <person name="Gibelin C."/>
            <person name="Gish J."/>
            <person name="Goldstein S."/>
            <person name="Gonzalez A.J."/>
            <person name="Green P.J."/>
            <person name="Hallab A."/>
            <person name="Hartog M."/>
            <person name="Hua A."/>
            <person name="Humphray S.J."/>
            <person name="Jeong D.H."/>
            <person name="Jing Y."/>
            <person name="Jocker A."/>
            <person name="Kenton S.M."/>
            <person name="Kim D.J."/>
            <person name="Klee K."/>
            <person name="Lai H."/>
            <person name="Lang C."/>
            <person name="Lin S."/>
            <person name="Macmil S.L."/>
            <person name="Magdelenat G."/>
            <person name="Matthews L."/>
            <person name="McCorrison J."/>
            <person name="Monaghan E.L."/>
            <person name="Mun J.H."/>
            <person name="Najar F.Z."/>
            <person name="Nicholson C."/>
            <person name="Noirot C."/>
            <person name="O'Bleness M."/>
            <person name="Paule C.R."/>
            <person name="Poulain J."/>
            <person name="Prion F."/>
            <person name="Qin B."/>
            <person name="Qu C."/>
            <person name="Retzel E.F."/>
            <person name="Riddle C."/>
            <person name="Sallet E."/>
            <person name="Samain S."/>
            <person name="Samson N."/>
            <person name="Sanders I."/>
            <person name="Saurat O."/>
            <person name="Scarpelli C."/>
            <person name="Schiex T."/>
            <person name="Segurens B."/>
            <person name="Severin A.J."/>
            <person name="Sherrier D.J."/>
            <person name="Shi R."/>
            <person name="Sims S."/>
            <person name="Singer S.R."/>
            <person name="Sinharoy S."/>
            <person name="Sterck L."/>
            <person name="Viollet A."/>
            <person name="Wang B.B."/>
            <person name="Wang K."/>
            <person name="Wang M."/>
            <person name="Wang X."/>
            <person name="Warfsmann J."/>
            <person name="Weissenbach J."/>
            <person name="White D.D."/>
            <person name="White J.D."/>
            <person name="Wiley G.B."/>
            <person name="Wincker P."/>
            <person name="Xing Y."/>
            <person name="Yang L."/>
            <person name="Yao Z."/>
            <person name="Ying F."/>
            <person name="Zhai J."/>
            <person name="Zhou L."/>
            <person name="Zuber A."/>
            <person name="Denarie J."/>
            <person name="Dixon R.A."/>
            <person name="May G.D."/>
            <person name="Schwartz D.C."/>
            <person name="Rogers J."/>
            <person name="Quetier F."/>
            <person name="Town C.D."/>
            <person name="Roe B.A."/>
        </authorList>
    </citation>
    <scope>NUCLEOTIDE SEQUENCE [LARGE SCALE GENOMIC DNA]</scope>
    <source>
        <strain evidence="8">A17</strain>
        <strain evidence="9 10">cv. Jemalong A17</strain>
    </source>
</reference>
<dbReference type="STRING" id="3880.A0A072VRX2"/>
<dbReference type="Proteomes" id="UP000002051">
    <property type="component" value="Unassembled WGS sequence"/>
</dbReference>
<proteinExistence type="inferred from homology"/>
<keyword evidence="4 7" id="KW-1133">Transmembrane helix</keyword>
<dbReference type="InterPro" id="IPR052222">
    <property type="entry name" value="DESIGUAL"/>
</dbReference>
<keyword evidence="3" id="KW-0732">Signal</keyword>
<reference evidence="9" key="3">
    <citation type="submission" date="2015-04" db="UniProtKB">
        <authorList>
            <consortium name="EnsemblPlants"/>
        </authorList>
    </citation>
    <scope>IDENTIFICATION</scope>
    <source>
        <strain evidence="9">cv. Jemalong A17</strain>
    </source>
</reference>
<evidence type="ECO:0000256" key="5">
    <source>
        <dbReference type="ARBA" id="ARBA00023136"/>
    </source>
</evidence>
<comment type="subcellular location">
    <subcellularLocation>
        <location evidence="1">Endomembrane system</location>
        <topology evidence="1">Multi-pass membrane protein</topology>
    </subcellularLocation>
</comment>
<dbReference type="PANTHER" id="PTHR31769">
    <property type="entry name" value="OS07G0462200 PROTEIN-RELATED"/>
    <property type="match status" value="1"/>
</dbReference>
<dbReference type="EnsemblPlants" id="KEH44198">
    <property type="protein sequence ID" value="KEH44198"/>
    <property type="gene ID" value="MTR_1g109700"/>
</dbReference>
<dbReference type="HOGENOM" id="CLU_062329_1_0_1"/>
<comment type="similarity">
    <text evidence="6">Belongs to the DESIGUAL family.</text>
</comment>
<keyword evidence="5 7" id="KW-0472">Membrane</keyword>
<dbReference type="AlphaFoldDB" id="A0A072VRX2"/>
<feature type="transmembrane region" description="Helical" evidence="7">
    <location>
        <begin position="52"/>
        <end position="71"/>
    </location>
</feature>
<gene>
    <name evidence="9" type="primary">25485485</name>
    <name evidence="8" type="ordered locus">MTR_1g109700</name>
</gene>
<dbReference type="EMBL" id="CM001217">
    <property type="protein sequence ID" value="KEH44198.1"/>
    <property type="molecule type" value="Genomic_DNA"/>
</dbReference>